<dbReference type="GeneID" id="30178621"/>
<evidence type="ECO:0000313" key="2">
    <source>
        <dbReference type="Proteomes" id="UP000094455"/>
    </source>
</evidence>
<accession>A0A1E3NE16</accession>
<evidence type="ECO:0000313" key="1">
    <source>
        <dbReference type="EMBL" id="ODQ44375.1"/>
    </source>
</evidence>
<protein>
    <submittedName>
        <fullName evidence="1">Uncharacterized protein</fullName>
    </submittedName>
</protein>
<reference evidence="1 2" key="1">
    <citation type="journal article" date="2016" name="Proc. Natl. Acad. Sci. U.S.A.">
        <title>Comparative genomics of biotechnologically important yeasts.</title>
        <authorList>
            <person name="Riley R."/>
            <person name="Haridas S."/>
            <person name="Wolfe K.H."/>
            <person name="Lopes M.R."/>
            <person name="Hittinger C.T."/>
            <person name="Goeker M."/>
            <person name="Salamov A.A."/>
            <person name="Wisecaver J.H."/>
            <person name="Long T.M."/>
            <person name="Calvey C.H."/>
            <person name="Aerts A.L."/>
            <person name="Barry K.W."/>
            <person name="Choi C."/>
            <person name="Clum A."/>
            <person name="Coughlan A.Y."/>
            <person name="Deshpande S."/>
            <person name="Douglass A.P."/>
            <person name="Hanson S.J."/>
            <person name="Klenk H.-P."/>
            <person name="LaButti K.M."/>
            <person name="Lapidus A."/>
            <person name="Lindquist E.A."/>
            <person name="Lipzen A.M."/>
            <person name="Meier-Kolthoff J.P."/>
            <person name="Ohm R.A."/>
            <person name="Otillar R.P."/>
            <person name="Pangilinan J.L."/>
            <person name="Peng Y."/>
            <person name="Rokas A."/>
            <person name="Rosa C.A."/>
            <person name="Scheuner C."/>
            <person name="Sibirny A.A."/>
            <person name="Slot J.C."/>
            <person name="Stielow J.B."/>
            <person name="Sun H."/>
            <person name="Kurtzman C.P."/>
            <person name="Blackwell M."/>
            <person name="Grigoriev I.V."/>
            <person name="Jeffries T.W."/>
        </authorList>
    </citation>
    <scope>NUCLEOTIDE SEQUENCE [LARGE SCALE GENOMIC DNA]</scope>
    <source>
        <strain evidence="1 2">NRRL Y-2026</strain>
    </source>
</reference>
<proteinExistence type="predicted"/>
<dbReference type="RefSeq" id="XP_019015488.1">
    <property type="nucleotide sequence ID" value="XM_019161934.1"/>
</dbReference>
<dbReference type="Proteomes" id="UP000094455">
    <property type="component" value="Unassembled WGS sequence"/>
</dbReference>
<dbReference type="AlphaFoldDB" id="A0A1E3NE16"/>
<keyword evidence="2" id="KW-1185">Reference proteome</keyword>
<name>A0A1E3NE16_9ASCO</name>
<organism evidence="1 2">
    <name type="scientific">Pichia membranifaciens NRRL Y-2026</name>
    <dbReference type="NCBI Taxonomy" id="763406"/>
    <lineage>
        <taxon>Eukaryota</taxon>
        <taxon>Fungi</taxon>
        <taxon>Dikarya</taxon>
        <taxon>Ascomycota</taxon>
        <taxon>Saccharomycotina</taxon>
        <taxon>Pichiomycetes</taxon>
        <taxon>Pichiales</taxon>
        <taxon>Pichiaceae</taxon>
        <taxon>Pichia</taxon>
    </lineage>
</organism>
<dbReference type="EMBL" id="KV454007">
    <property type="protein sequence ID" value="ODQ44375.1"/>
    <property type="molecule type" value="Genomic_DNA"/>
</dbReference>
<sequence length="83" mass="9607">MLAEGDLTNLRMQIYKKLSYRNMASTFPSEKTKVRNLNQQTKDCAAVAYLIGTHIESSTCIHDQFVRLHVLKKWIYSLMATKL</sequence>
<gene>
    <name evidence="1" type="ORF">PICMEDRAFT_18291</name>
</gene>